<dbReference type="EMBL" id="HBFQ01027025">
    <property type="protein sequence ID" value="CAD8844757.1"/>
    <property type="molecule type" value="Transcribed_RNA"/>
</dbReference>
<dbReference type="InterPro" id="IPR001841">
    <property type="entry name" value="Znf_RING"/>
</dbReference>
<dbReference type="SUPFAM" id="SSF57850">
    <property type="entry name" value="RING/U-box"/>
    <property type="match status" value="1"/>
</dbReference>
<feature type="region of interest" description="Disordered" evidence="2">
    <location>
        <begin position="539"/>
        <end position="575"/>
    </location>
</feature>
<feature type="compositionally biased region" description="Low complexity" evidence="2">
    <location>
        <begin position="548"/>
        <end position="564"/>
    </location>
</feature>
<dbReference type="AlphaFoldDB" id="A0A7S1A7Y2"/>
<feature type="compositionally biased region" description="Polar residues" evidence="2">
    <location>
        <begin position="9"/>
        <end position="20"/>
    </location>
</feature>
<evidence type="ECO:0000313" key="4">
    <source>
        <dbReference type="EMBL" id="CAD8844757.1"/>
    </source>
</evidence>
<keyword evidence="1" id="KW-0479">Metal-binding</keyword>
<name>A0A7S1A7Y2_NOCSC</name>
<dbReference type="SUPFAM" id="SSF159034">
    <property type="entry name" value="Mib/herc2 domain-like"/>
    <property type="match status" value="1"/>
</dbReference>
<organism evidence="4">
    <name type="scientific">Noctiluca scintillans</name>
    <name type="common">Sea sparkle</name>
    <name type="synonym">Red tide dinoflagellate</name>
    <dbReference type="NCBI Taxonomy" id="2966"/>
    <lineage>
        <taxon>Eukaryota</taxon>
        <taxon>Sar</taxon>
        <taxon>Alveolata</taxon>
        <taxon>Dinophyceae</taxon>
        <taxon>Noctilucales</taxon>
        <taxon>Noctilucaceae</taxon>
        <taxon>Noctiluca</taxon>
    </lineage>
</organism>
<dbReference type="GO" id="GO:0004842">
    <property type="term" value="F:ubiquitin-protein transferase activity"/>
    <property type="evidence" value="ECO:0007669"/>
    <property type="project" value="InterPro"/>
</dbReference>
<gene>
    <name evidence="4" type="ORF">NSCI0253_LOCUS19107</name>
</gene>
<dbReference type="GO" id="GO:0008270">
    <property type="term" value="F:zinc ion binding"/>
    <property type="evidence" value="ECO:0007669"/>
    <property type="project" value="UniProtKB-KW"/>
</dbReference>
<protein>
    <recommendedName>
        <fullName evidence="3">RING-type domain-containing protein</fullName>
    </recommendedName>
</protein>
<evidence type="ECO:0000256" key="2">
    <source>
        <dbReference type="SAM" id="MobiDB-lite"/>
    </source>
</evidence>
<feature type="domain" description="RING-type" evidence="3">
    <location>
        <begin position="110"/>
        <end position="155"/>
    </location>
</feature>
<keyword evidence="1" id="KW-0862">Zinc</keyword>
<feature type="region of interest" description="Disordered" evidence="2">
    <location>
        <begin position="1"/>
        <end position="48"/>
    </location>
</feature>
<dbReference type="InterPro" id="IPR037252">
    <property type="entry name" value="Mib_Herc2_sf"/>
</dbReference>
<proteinExistence type="predicted"/>
<dbReference type="PROSITE" id="PS50089">
    <property type="entry name" value="ZF_RING_2"/>
    <property type="match status" value="1"/>
</dbReference>
<evidence type="ECO:0000256" key="1">
    <source>
        <dbReference type="PROSITE-ProRule" id="PRU00175"/>
    </source>
</evidence>
<reference evidence="4" key="1">
    <citation type="submission" date="2021-01" db="EMBL/GenBank/DDBJ databases">
        <authorList>
            <person name="Corre E."/>
            <person name="Pelletier E."/>
            <person name="Niang G."/>
            <person name="Scheremetjew M."/>
            <person name="Finn R."/>
            <person name="Kale V."/>
            <person name="Holt S."/>
            <person name="Cochrane G."/>
            <person name="Meng A."/>
            <person name="Brown T."/>
            <person name="Cohen L."/>
        </authorList>
    </citation>
    <scope>NUCLEOTIDE SEQUENCE</scope>
</reference>
<accession>A0A7S1A7Y2</accession>
<dbReference type="Gene3D" id="2.30.30.40">
    <property type="entry name" value="SH3 Domains"/>
    <property type="match status" value="1"/>
</dbReference>
<evidence type="ECO:0000259" key="3">
    <source>
        <dbReference type="PROSITE" id="PS50089"/>
    </source>
</evidence>
<sequence>MGECHSVESKNSLSEISVESSEQKRRTRRHSVAADVTGPCSPTSAARPLSRYQRATAAVTRGQASRALLVDETVAEEPVIAPATRLSDFLIPNLAEIGGPPCSDSEPELCVVCLDTLATEPVGVCVDVDGRRTCPHYFHLACLQQVEGCLCPQCRTRLWRRAPLPEPREEPSVWLRLVSLSGEDALCPKDVAAALGALLPVPLDRLETFVLASWHGWTKGETLLREARIPAVAAAIERALPVMSTYRAPLRLRPTPSGCDSTAKMSLHAAQSAPGTVCDCGRIHALRGDRVRRGLAWTNGDRDGGAGNLGTVVRCDEQTGLVTVRWDYSTEAEPLDHAWPFNPSNHEVVHAPFSELGRPRPQVRGREPWEQEPQLFDHVRVLPDVVEVQQLFDSRPICGCAQPKCRRAFQWSAAAGRHVGRTGYVMQKDSAEGSVVVEFTGRCHCTLSFPLGAVERVQDQDSGVDSPRFAVNAKVECRLVDQWFLGTVMRLRWREKGWGDRRTAPYIVRLDDGRTVFAPLDSDGCVRESSGQADAVVRVSLQDRQRSSPRTRQSTARRSQSGRSVTPRRAGQNAT</sequence>
<keyword evidence="1" id="KW-0863">Zinc-finger</keyword>